<dbReference type="WormBase" id="CBG26221">
    <property type="protein sequence ID" value="CBP46181"/>
    <property type="gene ID" value="WBGene00087635"/>
</dbReference>
<dbReference type="STRING" id="6238.B6IEM9"/>
<reference evidence="1 2" key="1">
    <citation type="journal article" date="2003" name="PLoS Biol.">
        <title>The genome sequence of Caenorhabditis briggsae: a platform for comparative genomics.</title>
        <authorList>
            <person name="Stein L.D."/>
            <person name="Bao Z."/>
            <person name="Blasiar D."/>
            <person name="Blumenthal T."/>
            <person name="Brent M.R."/>
            <person name="Chen N."/>
            <person name="Chinwalla A."/>
            <person name="Clarke L."/>
            <person name="Clee C."/>
            <person name="Coghlan A."/>
            <person name="Coulson A."/>
            <person name="D'Eustachio P."/>
            <person name="Fitch D.H."/>
            <person name="Fulton L.A."/>
            <person name="Fulton R.E."/>
            <person name="Griffiths-Jones S."/>
            <person name="Harris T.W."/>
            <person name="Hillier L.W."/>
            <person name="Kamath R."/>
            <person name="Kuwabara P.E."/>
            <person name="Mardis E.R."/>
            <person name="Marra M.A."/>
            <person name="Miner T.L."/>
            <person name="Minx P."/>
            <person name="Mullikin J.C."/>
            <person name="Plumb R.W."/>
            <person name="Rogers J."/>
            <person name="Schein J.E."/>
            <person name="Sohrmann M."/>
            <person name="Spieth J."/>
            <person name="Stajich J.E."/>
            <person name="Wei C."/>
            <person name="Willey D."/>
            <person name="Wilson R.K."/>
            <person name="Durbin R."/>
            <person name="Waterston R.H."/>
        </authorList>
    </citation>
    <scope>NUCLEOTIDE SEQUENCE [LARGE SCALE GENOMIC DNA]</scope>
    <source>
        <strain evidence="1 2">AF16</strain>
    </source>
</reference>
<reference evidence="1 2" key="2">
    <citation type="journal article" date="2011" name="PLoS Genet.">
        <title>Caenorhabditis briggsae recombinant inbred line genotypes reveal inter-strain incompatibility and the evolution of recombination.</title>
        <authorList>
            <person name="Ross J.A."/>
            <person name="Koboldt D.C."/>
            <person name="Staisch J.E."/>
            <person name="Chamberlin H.M."/>
            <person name="Gupta B.P."/>
            <person name="Miller R.D."/>
            <person name="Baird S.E."/>
            <person name="Haag E.S."/>
        </authorList>
    </citation>
    <scope>NUCLEOTIDE SEQUENCE [LARGE SCALE GENOMIC DNA]</scope>
    <source>
        <strain evidence="1 2">AF16</strain>
    </source>
</reference>
<accession>B6IEM9</accession>
<evidence type="ECO:0000313" key="1">
    <source>
        <dbReference type="EMBL" id="CAR98359.1"/>
    </source>
</evidence>
<dbReference type="CTD" id="68917702"/>
<dbReference type="eggNOG" id="ENOG502TIU7">
    <property type="taxonomic scope" value="Eukaryota"/>
</dbReference>
<dbReference type="OMA" id="RIRIWMI"/>
<dbReference type="Proteomes" id="UP000008549">
    <property type="component" value="Unassembled WGS sequence"/>
</dbReference>
<dbReference type="HOGENOM" id="CLU_125139_0_0_1"/>
<evidence type="ECO:0000313" key="3">
    <source>
        <dbReference type="WormBase" id="CBG26221"/>
    </source>
</evidence>
<dbReference type="AlphaFoldDB" id="B6IEM9"/>
<gene>
    <name evidence="1 3" type="ORF">CBG26221</name>
    <name evidence="1" type="ORF">CBG_26221</name>
</gene>
<name>B6IEM9_CAEBR</name>
<dbReference type="GeneID" id="68917702"/>
<keyword evidence="2" id="KW-1185">Reference proteome</keyword>
<proteinExistence type="predicted"/>
<dbReference type="RefSeq" id="XP_045097932.1">
    <property type="nucleotide sequence ID" value="XM_045244742.1"/>
</dbReference>
<protein>
    <submittedName>
        <fullName evidence="1">Protein CBG26221</fullName>
    </submittedName>
</protein>
<dbReference type="KEGG" id="cbr:CBG_26221"/>
<dbReference type="InParanoid" id="B6IEM9"/>
<organism evidence="1 2">
    <name type="scientific">Caenorhabditis briggsae</name>
    <dbReference type="NCBI Taxonomy" id="6238"/>
    <lineage>
        <taxon>Eukaryota</taxon>
        <taxon>Metazoa</taxon>
        <taxon>Ecdysozoa</taxon>
        <taxon>Nematoda</taxon>
        <taxon>Chromadorea</taxon>
        <taxon>Rhabditida</taxon>
        <taxon>Rhabditina</taxon>
        <taxon>Rhabditomorpha</taxon>
        <taxon>Rhabditoidea</taxon>
        <taxon>Rhabditidae</taxon>
        <taxon>Peloderinae</taxon>
        <taxon>Caenorhabditis</taxon>
    </lineage>
</organism>
<sequence>MSLNVLDLEELHTPETRTEECEVKKGKNGNGFICRVFLILGLLNYKKCSPVPRIRIWMILVGALLCLERGIAIRRLISKSIFDKEDIELSDHEACFRRETKRKQLKSRPVSQDFIWLLLVVL</sequence>
<evidence type="ECO:0000313" key="2">
    <source>
        <dbReference type="Proteomes" id="UP000008549"/>
    </source>
</evidence>
<dbReference type="EMBL" id="HE600968">
    <property type="protein sequence ID" value="CAR98359.1"/>
    <property type="molecule type" value="Genomic_DNA"/>
</dbReference>